<dbReference type="FunFam" id="2.40.30.20:FF:000007">
    <property type="entry name" value="Riboflavin synthase, alpha subunit"/>
    <property type="match status" value="1"/>
</dbReference>
<name>A0A5J4RPZ0_9ZZZZ</name>
<dbReference type="InterPro" id="IPR023366">
    <property type="entry name" value="ATP_synth_asu-like_sf"/>
</dbReference>
<comment type="caution">
    <text evidence="10">The sequence shown here is derived from an EMBL/GenBank/DDBJ whole genome shotgun (WGS) entry which is preliminary data.</text>
</comment>
<dbReference type="GO" id="GO:0009231">
    <property type="term" value="P:riboflavin biosynthetic process"/>
    <property type="evidence" value="ECO:0007669"/>
    <property type="project" value="UniProtKB-KW"/>
</dbReference>
<comment type="function">
    <text evidence="2">Catalyzes the dismutation of two molecules of 6,7-dimethyl-8-ribityllumazine, resulting in the formation of riboflavin and 5-amino-6-(D-ribitylamino)uracil.</text>
</comment>
<dbReference type="Pfam" id="PF00677">
    <property type="entry name" value="Lum_binding"/>
    <property type="match status" value="2"/>
</dbReference>
<sequence>MFSGIVEEYAEVASLVKDRENLHLTMKCSFVSELKIDQSISHNGVCLTVVSKTAETYTVTVMKETLDCSNIGLLKLGDKVNVERSMLMNGRLDGHIVQGHVDQTAICTKIEDADGSWYYTFRYDFDKEAAKRGYITVDKGSVTVNGVSLTVCNPIDDSFQVAIIPYTYEHTNFHAIELGSVVNIEFDIIGKYLSRMIRIQ</sequence>
<evidence type="ECO:0000256" key="1">
    <source>
        <dbReference type="ARBA" id="ARBA00000968"/>
    </source>
</evidence>
<organism evidence="10">
    <name type="scientific">termite gut metagenome</name>
    <dbReference type="NCBI Taxonomy" id="433724"/>
    <lineage>
        <taxon>unclassified sequences</taxon>
        <taxon>metagenomes</taxon>
        <taxon>organismal metagenomes</taxon>
    </lineage>
</organism>
<dbReference type="InterPro" id="IPR001783">
    <property type="entry name" value="Lumazine-bd"/>
</dbReference>
<evidence type="ECO:0000259" key="9">
    <source>
        <dbReference type="PROSITE" id="PS51177"/>
    </source>
</evidence>
<protein>
    <recommendedName>
        <fullName evidence="5">Riboflavin synthase</fullName>
        <ecNumber evidence="4">2.5.1.9</ecNumber>
    </recommendedName>
</protein>
<keyword evidence="6" id="KW-0686">Riboflavin biosynthesis</keyword>
<dbReference type="Gene3D" id="2.40.30.20">
    <property type="match status" value="2"/>
</dbReference>
<feature type="domain" description="Lumazine-binding" evidence="9">
    <location>
        <begin position="96"/>
        <end position="197"/>
    </location>
</feature>
<evidence type="ECO:0000256" key="5">
    <source>
        <dbReference type="ARBA" id="ARBA00013950"/>
    </source>
</evidence>
<evidence type="ECO:0000256" key="6">
    <source>
        <dbReference type="ARBA" id="ARBA00022619"/>
    </source>
</evidence>
<dbReference type="InterPro" id="IPR017938">
    <property type="entry name" value="Riboflavin_synthase-like_b-brl"/>
</dbReference>
<evidence type="ECO:0000256" key="7">
    <source>
        <dbReference type="ARBA" id="ARBA00022679"/>
    </source>
</evidence>
<dbReference type="PANTHER" id="PTHR21098">
    <property type="entry name" value="RIBOFLAVIN SYNTHASE ALPHA CHAIN"/>
    <property type="match status" value="1"/>
</dbReference>
<reference evidence="10" key="1">
    <citation type="submission" date="2019-03" db="EMBL/GenBank/DDBJ databases">
        <title>Single cell metagenomics reveals metabolic interactions within the superorganism composed of flagellate Streblomastix strix and complex community of Bacteroidetes bacteria on its surface.</title>
        <authorList>
            <person name="Treitli S.C."/>
            <person name="Kolisko M."/>
            <person name="Husnik F."/>
            <person name="Keeling P."/>
            <person name="Hampl V."/>
        </authorList>
    </citation>
    <scope>NUCLEOTIDE SEQUENCE</scope>
    <source>
        <strain evidence="10">STM</strain>
    </source>
</reference>
<dbReference type="NCBIfam" id="TIGR00187">
    <property type="entry name" value="ribE"/>
    <property type="match status" value="1"/>
</dbReference>
<dbReference type="InterPro" id="IPR026017">
    <property type="entry name" value="Lumazine-bd_dom"/>
</dbReference>
<comment type="pathway">
    <text evidence="3">Cofactor biosynthesis; riboflavin biosynthesis; riboflavin from 2-hydroxy-3-oxobutyl phosphate and 5-amino-6-(D-ribitylamino)uracil: step 2/2.</text>
</comment>
<evidence type="ECO:0000256" key="8">
    <source>
        <dbReference type="ARBA" id="ARBA00022737"/>
    </source>
</evidence>
<dbReference type="AlphaFoldDB" id="A0A5J4RPZ0"/>
<evidence type="ECO:0000256" key="3">
    <source>
        <dbReference type="ARBA" id="ARBA00004887"/>
    </source>
</evidence>
<dbReference type="SUPFAM" id="SSF63380">
    <property type="entry name" value="Riboflavin synthase domain-like"/>
    <property type="match status" value="2"/>
</dbReference>
<comment type="catalytic activity">
    <reaction evidence="1">
        <text>2 6,7-dimethyl-8-(1-D-ribityl)lumazine + H(+) = 5-amino-6-(D-ribitylamino)uracil + riboflavin</text>
        <dbReference type="Rhea" id="RHEA:20772"/>
        <dbReference type="ChEBI" id="CHEBI:15378"/>
        <dbReference type="ChEBI" id="CHEBI:15934"/>
        <dbReference type="ChEBI" id="CHEBI:57986"/>
        <dbReference type="ChEBI" id="CHEBI:58201"/>
        <dbReference type="EC" id="2.5.1.9"/>
    </reaction>
</comment>
<keyword evidence="8" id="KW-0677">Repeat</keyword>
<keyword evidence="7 10" id="KW-0808">Transferase</keyword>
<gene>
    <name evidence="10" type="ORF">EZS27_016218</name>
</gene>
<feature type="domain" description="Lumazine-binding" evidence="9">
    <location>
        <begin position="1"/>
        <end position="95"/>
    </location>
</feature>
<dbReference type="PROSITE" id="PS51177">
    <property type="entry name" value="LUMAZINE_BIND"/>
    <property type="match status" value="2"/>
</dbReference>
<dbReference type="EMBL" id="SNRY01000880">
    <property type="protein sequence ID" value="KAA6335562.1"/>
    <property type="molecule type" value="Genomic_DNA"/>
</dbReference>
<dbReference type="EC" id="2.5.1.9" evidence="4"/>
<dbReference type="GO" id="GO:0004746">
    <property type="term" value="F:riboflavin synthase activity"/>
    <property type="evidence" value="ECO:0007669"/>
    <property type="project" value="UniProtKB-EC"/>
</dbReference>
<evidence type="ECO:0000256" key="2">
    <source>
        <dbReference type="ARBA" id="ARBA00002803"/>
    </source>
</evidence>
<evidence type="ECO:0000313" key="10">
    <source>
        <dbReference type="EMBL" id="KAA6335562.1"/>
    </source>
</evidence>
<dbReference type="NCBIfam" id="NF006767">
    <property type="entry name" value="PRK09289.1"/>
    <property type="match status" value="1"/>
</dbReference>
<dbReference type="PANTHER" id="PTHR21098:SF12">
    <property type="entry name" value="RIBOFLAVIN SYNTHASE"/>
    <property type="match status" value="1"/>
</dbReference>
<dbReference type="CDD" id="cd00402">
    <property type="entry name" value="Riboflavin_synthase_like"/>
    <property type="match status" value="1"/>
</dbReference>
<dbReference type="PIRSF" id="PIRSF000498">
    <property type="entry name" value="Riboflavin_syn_A"/>
    <property type="match status" value="1"/>
</dbReference>
<accession>A0A5J4RPZ0</accession>
<evidence type="ECO:0000256" key="4">
    <source>
        <dbReference type="ARBA" id="ARBA00012827"/>
    </source>
</evidence>
<proteinExistence type="predicted"/>